<evidence type="ECO:0000313" key="9">
    <source>
        <dbReference type="Proteomes" id="UP000054845"/>
    </source>
</evidence>
<sequence length="658" mass="74713">MSELQNGPAESYGETRQERVDGKVPEVERMAPVDRLPRQPVFLSVEYPGLLKPVLDRTAVTEKLQELEQMDLKLQELEQMDLVRSEEVQSENGTPHPSLGWRAHAIREARLEAANGTLNRALRTLCPIPEPYATAQLALNHMSGCVSHDSSVLECRLPTSTSTHRPDPRELSGRSADEKVGVDVYRHPFTGEFRDTNNIAIKVTTRRWIKKRRTESGEVLPARSSAQSSASDVVQAEERLEYKVDILGVIKKTVRYRTLADFAYMPRVEAPDNFARNALAEYNETPQATSTASTARHQTALERQASMLRQLRPQEEESDVSMRQTSSLSLLDSLLRLDIDAIRQYRIAPEMEDYDVPVEGADDAMQTEDGPLRVRSNLRMPPPPMFSRLVAPPSYKFRQNPGSKLKTDEHGESSRFVQKSRWRGFAPQQFSLRGPSSTKVPLRCQTHVAAERRRCSPQVIARLEELFQERPLWPRAALLNQLTAKERTALELHKAYIPLVCYVITDGPWRDALSRFGYDPRTDPESRFHQRFSFQSHNKARFMASKPRRNLGSKGDLHVTSGKGKTRGPTEPEEDAEDEEEEEEEEGQTMDRPGRSPPVRQAHDDQDDAVQGDNVDNQTLNEDGDLADDVAPQRRPSEPAEEIFDDDRLVYVDDIYKD</sequence>
<keyword evidence="3" id="KW-0804">Transcription</keyword>
<dbReference type="Proteomes" id="UP000054845">
    <property type="component" value="Unassembled WGS sequence"/>
</dbReference>
<protein>
    <submittedName>
        <fullName evidence="8">RNA polymerase III transcription factor (TF)IIIC subunit</fullName>
    </submittedName>
</protein>
<accession>A0A0P1BQG9</accession>
<keyword evidence="4" id="KW-0539">Nucleus</keyword>
<evidence type="ECO:0000256" key="4">
    <source>
        <dbReference type="ARBA" id="ARBA00023242"/>
    </source>
</evidence>
<feature type="region of interest" description="Disordered" evidence="5">
    <location>
        <begin position="1"/>
        <end position="26"/>
    </location>
</feature>
<evidence type="ECO:0000256" key="5">
    <source>
        <dbReference type="SAM" id="MobiDB-lite"/>
    </source>
</evidence>
<dbReference type="GO" id="GO:0001003">
    <property type="term" value="F:RNA polymerase III type 2 promoter sequence-specific DNA binding"/>
    <property type="evidence" value="ECO:0007669"/>
    <property type="project" value="TreeGrafter"/>
</dbReference>
<dbReference type="OrthoDB" id="5598268at2759"/>
<feature type="domain" description="Transcription factor IIIC subunit 5 HTH" evidence="6">
    <location>
        <begin position="380"/>
        <end position="535"/>
    </location>
</feature>
<dbReference type="PANTHER" id="PTHR13230:SF5">
    <property type="entry name" value="GENERAL TRANSCRIPTION FACTOR 3C POLYPEPTIDE 5"/>
    <property type="match status" value="1"/>
</dbReference>
<evidence type="ECO:0000259" key="6">
    <source>
        <dbReference type="Pfam" id="PF09734"/>
    </source>
</evidence>
<keyword evidence="2" id="KW-0238">DNA-binding</keyword>
<dbReference type="PANTHER" id="PTHR13230">
    <property type="entry name" value="GENERAL TRANSCRIPTION FACTOR IIIC, POLYPEPTIDE 5"/>
    <property type="match status" value="1"/>
</dbReference>
<feature type="compositionally biased region" description="Basic and acidic residues" evidence="5">
    <location>
        <begin position="164"/>
        <end position="176"/>
    </location>
</feature>
<dbReference type="Gene3D" id="3.30.200.160">
    <property type="entry name" value="TFIIIC, subcomplex tauA, subunit Sfc1, barrel domain"/>
    <property type="match status" value="1"/>
</dbReference>
<dbReference type="GO" id="GO:0001002">
    <property type="term" value="F:RNA polymerase III type 1 promoter sequence-specific DNA binding"/>
    <property type="evidence" value="ECO:0007669"/>
    <property type="project" value="TreeGrafter"/>
</dbReference>
<feature type="compositionally biased region" description="Basic and acidic residues" evidence="5">
    <location>
        <begin position="13"/>
        <end position="26"/>
    </location>
</feature>
<proteinExistence type="predicted"/>
<evidence type="ECO:0000313" key="8">
    <source>
        <dbReference type="EMBL" id="CEH18499.1"/>
    </source>
</evidence>
<dbReference type="AlphaFoldDB" id="A0A0P1BQG9"/>
<dbReference type="InterPro" id="IPR019136">
    <property type="entry name" value="TF_IIIC_su-5_HTH"/>
</dbReference>
<comment type="subcellular location">
    <subcellularLocation>
        <location evidence="1">Nucleus</location>
    </subcellularLocation>
</comment>
<dbReference type="EMBL" id="CCYA01000275">
    <property type="protein sequence ID" value="CEH18499.1"/>
    <property type="molecule type" value="Genomic_DNA"/>
</dbReference>
<feature type="region of interest" description="Disordered" evidence="5">
    <location>
        <begin position="529"/>
        <end position="646"/>
    </location>
</feature>
<reference evidence="8 9" key="1">
    <citation type="submission" date="2014-09" db="EMBL/GenBank/DDBJ databases">
        <authorList>
            <person name="Magalhaes I.L.F."/>
            <person name="Oliveira U."/>
            <person name="Santos F.R."/>
            <person name="Vidigal T.H.D.A."/>
            <person name="Brescovit A.D."/>
            <person name="Santos A.J."/>
        </authorList>
    </citation>
    <scope>NUCLEOTIDE SEQUENCE [LARGE SCALE GENOMIC DNA]</scope>
</reference>
<dbReference type="InterPro" id="IPR042536">
    <property type="entry name" value="TFIIIC_tauA_Sfc1"/>
</dbReference>
<dbReference type="InterPro" id="IPR041499">
    <property type="entry name" value="Tfc1/Sfc1_N"/>
</dbReference>
<feature type="compositionally biased region" description="Acidic residues" evidence="5">
    <location>
        <begin position="571"/>
        <end position="588"/>
    </location>
</feature>
<dbReference type="InterPro" id="IPR040454">
    <property type="entry name" value="TF_IIIC_Tfc1/Sfc1"/>
</dbReference>
<dbReference type="GO" id="GO:0000127">
    <property type="term" value="C:transcription factor TFIIIC complex"/>
    <property type="evidence" value="ECO:0007669"/>
    <property type="project" value="InterPro"/>
</dbReference>
<dbReference type="Pfam" id="PF17682">
    <property type="entry name" value="Tau95_N"/>
    <property type="match status" value="1"/>
</dbReference>
<evidence type="ECO:0000259" key="7">
    <source>
        <dbReference type="Pfam" id="PF17682"/>
    </source>
</evidence>
<keyword evidence="9" id="KW-1185">Reference proteome</keyword>
<dbReference type="STRING" id="401625.A0A0P1BQG9"/>
<name>A0A0P1BQG9_9BASI</name>
<evidence type="ECO:0000256" key="1">
    <source>
        <dbReference type="ARBA" id="ARBA00004123"/>
    </source>
</evidence>
<evidence type="ECO:0000256" key="2">
    <source>
        <dbReference type="ARBA" id="ARBA00023125"/>
    </source>
</evidence>
<organism evidence="8 9">
    <name type="scientific">Ceraceosorus bombacis</name>
    <dbReference type="NCBI Taxonomy" id="401625"/>
    <lineage>
        <taxon>Eukaryota</taxon>
        <taxon>Fungi</taxon>
        <taxon>Dikarya</taxon>
        <taxon>Basidiomycota</taxon>
        <taxon>Ustilaginomycotina</taxon>
        <taxon>Exobasidiomycetes</taxon>
        <taxon>Ceraceosorales</taxon>
        <taxon>Ceraceosoraceae</taxon>
        <taxon>Ceraceosorus</taxon>
    </lineage>
</organism>
<dbReference type="Pfam" id="PF09734">
    <property type="entry name" value="Tau95"/>
    <property type="match status" value="1"/>
</dbReference>
<dbReference type="GO" id="GO:0005634">
    <property type="term" value="C:nucleus"/>
    <property type="evidence" value="ECO:0007669"/>
    <property type="project" value="UniProtKB-SubCell"/>
</dbReference>
<evidence type="ECO:0000256" key="3">
    <source>
        <dbReference type="ARBA" id="ARBA00023163"/>
    </source>
</evidence>
<feature type="domain" description="Transcription factor IIIC subunit Tfc1/Sfc1 triple barrel" evidence="7">
    <location>
        <begin position="183"/>
        <end position="264"/>
    </location>
</feature>
<feature type="region of interest" description="Disordered" evidence="5">
    <location>
        <begin position="157"/>
        <end position="176"/>
    </location>
</feature>
<dbReference type="GO" id="GO:0006384">
    <property type="term" value="P:transcription initiation at RNA polymerase III promoter"/>
    <property type="evidence" value="ECO:0007669"/>
    <property type="project" value="InterPro"/>
</dbReference>